<name>A0A2H1EAQ3_9FLAO</name>
<dbReference type="OrthoDB" id="826619at2"/>
<accession>A0A2H1EAQ3</accession>
<dbReference type="InterPro" id="IPR011467">
    <property type="entry name" value="DUF1573"/>
</dbReference>
<dbReference type="Pfam" id="PF07610">
    <property type="entry name" value="DUF1573"/>
    <property type="match status" value="1"/>
</dbReference>
<evidence type="ECO:0000313" key="1">
    <source>
        <dbReference type="EMBL" id="SFZ82619.1"/>
    </source>
</evidence>
<sequence>MKKILSFAAICFITLTATSQEFKFEEETIDYGKIALGSEGKRVFEFTNIGDAPLIISDVKSTCGCTVPSKPEAPIMPGEKGKIEVSYDTKRLGGFSKAITIMSNAKGQERKMVKIKGYISKDITPKKEKSMTSSQS</sequence>
<dbReference type="AlphaFoldDB" id="A0A2H1EAQ3"/>
<gene>
    <name evidence="1" type="ORF">MARIT_1673</name>
</gene>
<dbReference type="InterPro" id="IPR013783">
    <property type="entry name" value="Ig-like_fold"/>
</dbReference>
<dbReference type="Gene3D" id="2.60.40.10">
    <property type="entry name" value="Immunoglobulins"/>
    <property type="match status" value="1"/>
</dbReference>
<protein>
    <recommendedName>
        <fullName evidence="3">Lipoprotein</fullName>
    </recommendedName>
</protein>
<dbReference type="PANTHER" id="PTHR37833:SF1">
    <property type="entry name" value="SIGNAL PEPTIDE PROTEIN"/>
    <property type="match status" value="1"/>
</dbReference>
<dbReference type="KEGG" id="tmar:MARIT_1673"/>
<keyword evidence="2" id="KW-1185">Reference proteome</keyword>
<evidence type="ECO:0000313" key="2">
    <source>
        <dbReference type="Proteomes" id="UP000231564"/>
    </source>
</evidence>
<dbReference type="STRING" id="1349785.GCA_000509405_02201"/>
<proteinExistence type="predicted"/>
<organism evidence="1 2">
    <name type="scientific">Tenacibaculum maritimum NCIMB 2154</name>
    <dbReference type="NCBI Taxonomy" id="1349785"/>
    <lineage>
        <taxon>Bacteria</taxon>
        <taxon>Pseudomonadati</taxon>
        <taxon>Bacteroidota</taxon>
        <taxon>Flavobacteriia</taxon>
        <taxon>Flavobacteriales</taxon>
        <taxon>Flavobacteriaceae</taxon>
        <taxon>Tenacibaculum</taxon>
    </lineage>
</organism>
<dbReference type="EMBL" id="LT634361">
    <property type="protein sequence ID" value="SFZ82619.1"/>
    <property type="molecule type" value="Genomic_DNA"/>
</dbReference>
<dbReference type="Proteomes" id="UP000231564">
    <property type="component" value="Chromosome MARIT"/>
</dbReference>
<dbReference type="GeneID" id="47723183"/>
<reference evidence="1 2" key="1">
    <citation type="submission" date="2016-11" db="EMBL/GenBank/DDBJ databases">
        <authorList>
            <person name="Jaros S."/>
            <person name="Januszkiewicz K."/>
            <person name="Wedrychowicz H."/>
        </authorList>
    </citation>
    <scope>NUCLEOTIDE SEQUENCE [LARGE SCALE GENOMIC DNA]</scope>
    <source>
        <strain evidence="1">NCIMB 2154T</strain>
    </source>
</reference>
<evidence type="ECO:0008006" key="3">
    <source>
        <dbReference type="Google" id="ProtNLM"/>
    </source>
</evidence>
<dbReference type="RefSeq" id="WP_024740492.1">
    <property type="nucleotide sequence ID" value="NZ_BAUG01000008.1"/>
</dbReference>
<dbReference type="PANTHER" id="PTHR37833">
    <property type="entry name" value="LIPOPROTEIN-RELATED"/>
    <property type="match status" value="1"/>
</dbReference>